<dbReference type="PANTHER" id="PTHR33055">
    <property type="entry name" value="TRANSPOSASE FOR INSERTION SEQUENCE ELEMENT IS1111A"/>
    <property type="match status" value="1"/>
</dbReference>
<dbReference type="Pfam" id="PF01548">
    <property type="entry name" value="DEDD_Tnp_IS110"/>
    <property type="match status" value="1"/>
</dbReference>
<gene>
    <name evidence="3" type="ORF">R7226_16385</name>
</gene>
<comment type="caution">
    <text evidence="3">The sequence shown here is derived from an EMBL/GenBank/DDBJ whole genome shotgun (WGS) entry which is preliminary data.</text>
</comment>
<keyword evidence="4" id="KW-1185">Reference proteome</keyword>
<dbReference type="PANTHER" id="PTHR33055:SF16">
    <property type="entry name" value="TRANSPOSASE FOR INSERTION SEQUENCE ELEMENT IS1547"/>
    <property type="match status" value="1"/>
</dbReference>
<feature type="compositionally biased region" description="Polar residues" evidence="1">
    <location>
        <begin position="280"/>
        <end position="299"/>
    </location>
</feature>
<dbReference type="InterPro" id="IPR002525">
    <property type="entry name" value="Transp_IS110-like_N"/>
</dbReference>
<accession>A0ABU4HRH1</accession>
<organism evidence="3 4">
    <name type="scientific">Conexibacter stalactiti</name>
    <dbReference type="NCBI Taxonomy" id="1940611"/>
    <lineage>
        <taxon>Bacteria</taxon>
        <taxon>Bacillati</taxon>
        <taxon>Actinomycetota</taxon>
        <taxon>Thermoleophilia</taxon>
        <taxon>Solirubrobacterales</taxon>
        <taxon>Conexibacteraceae</taxon>
        <taxon>Conexibacter</taxon>
    </lineage>
</organism>
<protein>
    <submittedName>
        <fullName evidence="3">Transposase</fullName>
    </submittedName>
</protein>
<dbReference type="Proteomes" id="UP001284601">
    <property type="component" value="Unassembled WGS sequence"/>
</dbReference>
<sequence length="299" mass="33203">MDTPPRQWQRGGWAIEDCRHVSGHLEHALQQAGERVVRVAPRLTGQIRRGEREIGKSDQIDARAIARAVIREGVDRFPTAFLDEAAMDVRLTDHRAELTTERTRLSNWLRWHLVVLCPDVEATIRARQLDDRRQLDRIARRLRALERSARARIALDHVARIRTLTRDAARSSASCTTSSPRTGPSCSRGRLRPDRRRYADWPHRRAPSCSPPTPASPVTLASHPSRHPPDPENATASTAAATANSTALHVIAITRARLDPATSDYLARKQAESKTRTEHSAASNDSSPAATPQSSADHA</sequence>
<feature type="compositionally biased region" description="Low complexity" evidence="1">
    <location>
        <begin position="170"/>
        <end position="182"/>
    </location>
</feature>
<feature type="region of interest" description="Disordered" evidence="1">
    <location>
        <begin position="169"/>
        <end position="240"/>
    </location>
</feature>
<reference evidence="3 4" key="2">
    <citation type="submission" date="2023-10" db="EMBL/GenBank/DDBJ databases">
        <authorList>
            <person name="Han X.F."/>
        </authorList>
    </citation>
    <scope>NUCLEOTIDE SEQUENCE [LARGE SCALE GENOMIC DNA]</scope>
    <source>
        <strain evidence="3 4">KCTC 39840</strain>
    </source>
</reference>
<feature type="domain" description="Transposase IS110-like N-terminal" evidence="2">
    <location>
        <begin position="12"/>
        <end position="118"/>
    </location>
</feature>
<feature type="compositionally biased region" description="Basic and acidic residues" evidence="1">
    <location>
        <begin position="266"/>
        <end position="279"/>
    </location>
</feature>
<proteinExistence type="predicted"/>
<reference evidence="4" key="1">
    <citation type="submission" date="2023-07" db="EMBL/GenBank/DDBJ databases">
        <title>Conexibacter stalactiti sp. nov., isolated from stalactites in a lava cave and emended description of the genus Conexibacter.</title>
        <authorList>
            <person name="Lee S.D."/>
        </authorList>
    </citation>
    <scope>NUCLEOTIDE SEQUENCE [LARGE SCALE GENOMIC DNA]</scope>
    <source>
        <strain evidence="4">KCTC 39840</strain>
    </source>
</reference>
<evidence type="ECO:0000313" key="3">
    <source>
        <dbReference type="EMBL" id="MDW5595928.1"/>
    </source>
</evidence>
<evidence type="ECO:0000313" key="4">
    <source>
        <dbReference type="Proteomes" id="UP001284601"/>
    </source>
</evidence>
<evidence type="ECO:0000256" key="1">
    <source>
        <dbReference type="SAM" id="MobiDB-lite"/>
    </source>
</evidence>
<dbReference type="InterPro" id="IPR047650">
    <property type="entry name" value="Transpos_IS110"/>
</dbReference>
<evidence type="ECO:0000259" key="2">
    <source>
        <dbReference type="Pfam" id="PF01548"/>
    </source>
</evidence>
<feature type="region of interest" description="Disordered" evidence="1">
    <location>
        <begin position="257"/>
        <end position="299"/>
    </location>
</feature>
<dbReference type="EMBL" id="JAWSTH010000043">
    <property type="protein sequence ID" value="MDW5595928.1"/>
    <property type="molecule type" value="Genomic_DNA"/>
</dbReference>
<name>A0ABU4HRH1_9ACTN</name>